<sequence length="192" mass="21090">MTHDDELFAVLRALAGTRHRYADAVRLVPAAPGIYAFYGDDEAWDQLGVSRAFAEQPLYVGKAESSLIGRDVSTHFAAGRTGSSTVRRSLAALLVDELALVAIPRNITKPDGSSHFGLDGPSEDRLSSWMAQQLSLATWSKSEGAHLREIERGVISRLRPPLNLTHVGEPRDRLRDARQRMADSARAWTGSR</sequence>
<dbReference type="EMBL" id="RKRA01000001">
    <property type="protein sequence ID" value="RPF26022.1"/>
    <property type="molecule type" value="Genomic_DNA"/>
</dbReference>
<name>A0A3N4ZK62_9MICO</name>
<protein>
    <recommendedName>
        <fullName evidence="2">GIY-YIG catalytic domain-containing protein</fullName>
    </recommendedName>
</protein>
<evidence type="ECO:0000256" key="1">
    <source>
        <dbReference type="SAM" id="MobiDB-lite"/>
    </source>
</evidence>
<evidence type="ECO:0000259" key="2">
    <source>
        <dbReference type="Pfam" id="PF20815"/>
    </source>
</evidence>
<gene>
    <name evidence="3" type="ORF">EDD32_0445</name>
</gene>
<dbReference type="AlphaFoldDB" id="A0A3N4ZK62"/>
<comment type="caution">
    <text evidence="3">The sequence shown here is derived from an EMBL/GenBank/DDBJ whole genome shotgun (WGS) entry which is preliminary data.</text>
</comment>
<accession>A0A3N4ZK62</accession>
<evidence type="ECO:0000313" key="3">
    <source>
        <dbReference type="EMBL" id="RPF26022.1"/>
    </source>
</evidence>
<reference evidence="3 4" key="1">
    <citation type="submission" date="2018-11" db="EMBL/GenBank/DDBJ databases">
        <title>Sequencing the genomes of 1000 actinobacteria strains.</title>
        <authorList>
            <person name="Klenk H.-P."/>
        </authorList>
    </citation>
    <scope>NUCLEOTIDE SEQUENCE [LARGE SCALE GENOMIC DNA]</scope>
    <source>
        <strain evidence="3 4">DSM 14418</strain>
    </source>
</reference>
<dbReference type="InterPro" id="IPR049311">
    <property type="entry name" value="GIY_YIG_cat"/>
</dbReference>
<dbReference type="Pfam" id="PF20815">
    <property type="entry name" value="GIY_YIG_2"/>
    <property type="match status" value="1"/>
</dbReference>
<dbReference type="Proteomes" id="UP000280726">
    <property type="component" value="Unassembled WGS sequence"/>
</dbReference>
<organism evidence="3 4">
    <name type="scientific">Georgenia muralis</name>
    <dbReference type="NCBI Taxonomy" id="154117"/>
    <lineage>
        <taxon>Bacteria</taxon>
        <taxon>Bacillati</taxon>
        <taxon>Actinomycetota</taxon>
        <taxon>Actinomycetes</taxon>
        <taxon>Micrococcales</taxon>
        <taxon>Bogoriellaceae</taxon>
        <taxon>Georgenia</taxon>
    </lineage>
</organism>
<proteinExistence type="predicted"/>
<feature type="region of interest" description="Disordered" evidence="1">
    <location>
        <begin position="168"/>
        <end position="192"/>
    </location>
</feature>
<evidence type="ECO:0000313" key="4">
    <source>
        <dbReference type="Proteomes" id="UP000280726"/>
    </source>
</evidence>
<feature type="compositionally biased region" description="Basic and acidic residues" evidence="1">
    <location>
        <begin position="168"/>
        <end position="183"/>
    </location>
</feature>
<feature type="domain" description="GIY-YIG catalytic" evidence="2">
    <location>
        <begin position="58"/>
        <end position="179"/>
    </location>
</feature>
<keyword evidence="4" id="KW-1185">Reference proteome</keyword>